<dbReference type="EMBL" id="QGDQ01000029">
    <property type="protein sequence ID" value="PWJ48637.1"/>
    <property type="molecule type" value="Genomic_DNA"/>
</dbReference>
<proteinExistence type="predicted"/>
<accession>A0A316AFP9</accession>
<protein>
    <submittedName>
        <fullName evidence="4">Glycosyltransferase involved in cell wall biosynthesis</fullName>
    </submittedName>
</protein>
<dbReference type="Gene3D" id="3.40.50.2000">
    <property type="entry name" value="Glycogen Phosphorylase B"/>
    <property type="match status" value="2"/>
</dbReference>
<dbReference type="PANTHER" id="PTHR12526">
    <property type="entry name" value="GLYCOSYLTRANSFERASE"/>
    <property type="match status" value="1"/>
</dbReference>
<dbReference type="RefSeq" id="WP_109775991.1">
    <property type="nucleotide sequence ID" value="NZ_QGDQ01000029.1"/>
</dbReference>
<dbReference type="SUPFAM" id="SSF53756">
    <property type="entry name" value="UDP-Glycosyltransferase/glycogen phosphorylase"/>
    <property type="match status" value="1"/>
</dbReference>
<dbReference type="InterPro" id="IPR028098">
    <property type="entry name" value="Glyco_trans_4-like_N"/>
</dbReference>
<sequence length="370" mass="38915">MSADLRLVVLTTSLHGGGAEWVGLVWVRELLAQGHRVVVVTTSDKPTDQHLPAGAELVGLGHLPSHAAKVSRLRQLFQDVLPDVGIALQNYPNLLLVAAAALTPRTARPATIVSEHNLVTLGLPGSPPAHRVKHVLAQRAYRRADHVVAVSHAVAGELVGGFGVGAGRCTVIRNPAAAKVPAGPRPRRSAPDLDVDLVIAHRLVPQKRPLLALAAAEELARRGLRVRLTVFGTGPLQGELEAAAARSGVETDFRGWAEHWFDECSDKTVFLLASHREGLGNVLVEAAAAGLPSVALSAALGTADALVPGVTGELAIEDSPEGIADAVQQAARLVVDVPSIEPWLDHFREPATRASLNRAISAAMRGRAPL</sequence>
<reference evidence="4 5" key="1">
    <citation type="submission" date="2018-03" db="EMBL/GenBank/DDBJ databases">
        <title>Genomic Encyclopedia of Archaeal and Bacterial Type Strains, Phase II (KMG-II): from individual species to whole genera.</title>
        <authorList>
            <person name="Goeker M."/>
        </authorList>
    </citation>
    <scope>NUCLEOTIDE SEQUENCE [LARGE SCALE GENOMIC DNA]</scope>
    <source>
        <strain evidence="4 5">DSM 44889</strain>
    </source>
</reference>
<evidence type="ECO:0000256" key="2">
    <source>
        <dbReference type="ARBA" id="ARBA00022679"/>
    </source>
</evidence>
<keyword evidence="2 4" id="KW-0808">Transferase</keyword>
<dbReference type="GO" id="GO:0016757">
    <property type="term" value="F:glycosyltransferase activity"/>
    <property type="evidence" value="ECO:0007669"/>
    <property type="project" value="UniProtKB-KW"/>
</dbReference>
<comment type="caution">
    <text evidence="4">The sequence shown here is derived from an EMBL/GenBank/DDBJ whole genome shotgun (WGS) entry which is preliminary data.</text>
</comment>
<dbReference type="Pfam" id="PF13439">
    <property type="entry name" value="Glyco_transf_4"/>
    <property type="match status" value="1"/>
</dbReference>
<gene>
    <name evidence="4" type="ORF">BXY45_12918</name>
</gene>
<evidence type="ECO:0000256" key="1">
    <source>
        <dbReference type="ARBA" id="ARBA00022676"/>
    </source>
</evidence>
<dbReference type="Proteomes" id="UP000245469">
    <property type="component" value="Unassembled WGS sequence"/>
</dbReference>
<keyword evidence="1" id="KW-0328">Glycosyltransferase</keyword>
<keyword evidence="5" id="KW-1185">Reference proteome</keyword>
<evidence type="ECO:0000259" key="3">
    <source>
        <dbReference type="Pfam" id="PF13439"/>
    </source>
</evidence>
<dbReference type="OrthoDB" id="9772485at2"/>
<dbReference type="Pfam" id="PF13692">
    <property type="entry name" value="Glyco_trans_1_4"/>
    <property type="match status" value="1"/>
</dbReference>
<dbReference type="PANTHER" id="PTHR12526:SF510">
    <property type="entry name" value="D-INOSITOL 3-PHOSPHATE GLYCOSYLTRANSFERASE"/>
    <property type="match status" value="1"/>
</dbReference>
<feature type="domain" description="Glycosyltransferase subfamily 4-like N-terminal" evidence="3">
    <location>
        <begin position="17"/>
        <end position="175"/>
    </location>
</feature>
<evidence type="ECO:0000313" key="4">
    <source>
        <dbReference type="EMBL" id="PWJ48637.1"/>
    </source>
</evidence>
<name>A0A316AFP9_9ACTN</name>
<dbReference type="AlphaFoldDB" id="A0A316AFP9"/>
<organism evidence="4 5">
    <name type="scientific">Quadrisphaera granulorum</name>
    <dbReference type="NCBI Taxonomy" id="317664"/>
    <lineage>
        <taxon>Bacteria</taxon>
        <taxon>Bacillati</taxon>
        <taxon>Actinomycetota</taxon>
        <taxon>Actinomycetes</taxon>
        <taxon>Kineosporiales</taxon>
        <taxon>Kineosporiaceae</taxon>
        <taxon>Quadrisphaera</taxon>
    </lineage>
</organism>
<evidence type="ECO:0000313" key="5">
    <source>
        <dbReference type="Proteomes" id="UP000245469"/>
    </source>
</evidence>